<feature type="transmembrane region" description="Helical" evidence="1">
    <location>
        <begin position="6"/>
        <end position="34"/>
    </location>
</feature>
<keyword evidence="1" id="KW-0812">Transmembrane</keyword>
<dbReference type="Proteomes" id="UP000435187">
    <property type="component" value="Unassembled WGS sequence"/>
</dbReference>
<protein>
    <recommendedName>
        <fullName evidence="4">DUF4083 domain-containing protein</fullName>
    </recommendedName>
</protein>
<dbReference type="RefSeq" id="WP_153834223.1">
    <property type="nucleotide sequence ID" value="NZ_JBHUMW010000055.1"/>
</dbReference>
<organism evidence="2 3">
    <name type="scientific">Gracilibacillus thailandensis</name>
    <dbReference type="NCBI Taxonomy" id="563735"/>
    <lineage>
        <taxon>Bacteria</taxon>
        <taxon>Bacillati</taxon>
        <taxon>Bacillota</taxon>
        <taxon>Bacilli</taxon>
        <taxon>Bacillales</taxon>
        <taxon>Bacillaceae</taxon>
        <taxon>Gracilibacillus</taxon>
    </lineage>
</organism>
<gene>
    <name evidence="2" type="ORF">GH885_03340</name>
</gene>
<reference evidence="2 3" key="1">
    <citation type="submission" date="2019-10" db="EMBL/GenBank/DDBJ databases">
        <title>Gracilibacillus salitolerans sp. nov., a moderate halophile isolated from a saline soil in northwest China.</title>
        <authorList>
            <person name="Gan L."/>
        </authorList>
    </citation>
    <scope>NUCLEOTIDE SEQUENCE [LARGE SCALE GENOMIC DNA]</scope>
    <source>
        <strain evidence="2 3">TP2-8</strain>
    </source>
</reference>
<comment type="caution">
    <text evidence="2">The sequence shown here is derived from an EMBL/GenBank/DDBJ whole genome shotgun (WGS) entry which is preliminary data.</text>
</comment>
<sequence>MTSINVFGIFLTLIPIILSIAAIIFIIWFALTLIKTLQEKNRILSEISNELKKTNHQDKL</sequence>
<evidence type="ECO:0008006" key="4">
    <source>
        <dbReference type="Google" id="ProtNLM"/>
    </source>
</evidence>
<dbReference type="AlphaFoldDB" id="A0A6N7QZP0"/>
<proteinExistence type="predicted"/>
<evidence type="ECO:0000313" key="2">
    <source>
        <dbReference type="EMBL" id="MRI65379.1"/>
    </source>
</evidence>
<dbReference type="EMBL" id="WJEE01000004">
    <property type="protein sequence ID" value="MRI65379.1"/>
    <property type="molecule type" value="Genomic_DNA"/>
</dbReference>
<name>A0A6N7QZP0_9BACI</name>
<evidence type="ECO:0000256" key="1">
    <source>
        <dbReference type="SAM" id="Phobius"/>
    </source>
</evidence>
<keyword evidence="1" id="KW-1133">Transmembrane helix</keyword>
<keyword evidence="1" id="KW-0472">Membrane</keyword>
<accession>A0A6N7QZP0</accession>
<keyword evidence="3" id="KW-1185">Reference proteome</keyword>
<evidence type="ECO:0000313" key="3">
    <source>
        <dbReference type="Proteomes" id="UP000435187"/>
    </source>
</evidence>